<keyword evidence="3" id="KW-1185">Reference proteome</keyword>
<dbReference type="EMBL" id="ML178815">
    <property type="protein sequence ID" value="TFL06471.1"/>
    <property type="molecule type" value="Genomic_DNA"/>
</dbReference>
<sequence length="314" mass="35374">MDQQESMQPPLDDYNSWYYPSHGYTSDEEHPTDIQRQGNWGRKSSKGARWIRKGKMAAWGSGLEDWEGEERARKRLKTMLADSPSSPPTPELPHLRSPSPPLVAPYPEPVTQHLSFTSFVMDKAVTHSFRTPLLDDLELATDGLIEGEATLRRALGKLWRVMHTDPDMPNYTSPSDPSSSSSSRSLKQQLDQQVAVDPLGEEIEQEDYIFRAPNLDAPNSHKIFLTTYADMEADPGSYDPSHFAAPEVQLDSLEKSLATLRELQDDTREYVERLQEIREALGEARAHRAIGWDLVRDKALKELKEAAFAAAAAE</sequence>
<evidence type="ECO:0000313" key="2">
    <source>
        <dbReference type="EMBL" id="TFL06471.1"/>
    </source>
</evidence>
<feature type="region of interest" description="Disordered" evidence="1">
    <location>
        <begin position="1"/>
        <end position="47"/>
    </location>
</feature>
<dbReference type="OrthoDB" id="3353673at2759"/>
<protein>
    <recommendedName>
        <fullName evidence="4">Transcriptional regulatory protein RXT2 N-terminal domain-containing protein</fullName>
    </recommendedName>
</protein>
<feature type="compositionally biased region" description="Low complexity" evidence="1">
    <location>
        <begin position="173"/>
        <end position="185"/>
    </location>
</feature>
<feature type="region of interest" description="Disordered" evidence="1">
    <location>
        <begin position="166"/>
        <end position="193"/>
    </location>
</feature>
<accession>A0A5C3R105</accession>
<gene>
    <name evidence="2" type="ORF">BDV98DRAFT_559467</name>
</gene>
<evidence type="ECO:0008006" key="4">
    <source>
        <dbReference type="Google" id="ProtNLM"/>
    </source>
</evidence>
<dbReference type="STRING" id="1884261.A0A5C3R105"/>
<proteinExistence type="predicted"/>
<evidence type="ECO:0000256" key="1">
    <source>
        <dbReference type="SAM" id="MobiDB-lite"/>
    </source>
</evidence>
<dbReference type="Proteomes" id="UP000305067">
    <property type="component" value="Unassembled WGS sequence"/>
</dbReference>
<name>A0A5C3R105_9AGAR</name>
<organism evidence="2 3">
    <name type="scientific">Pterulicium gracile</name>
    <dbReference type="NCBI Taxonomy" id="1884261"/>
    <lineage>
        <taxon>Eukaryota</taxon>
        <taxon>Fungi</taxon>
        <taxon>Dikarya</taxon>
        <taxon>Basidiomycota</taxon>
        <taxon>Agaricomycotina</taxon>
        <taxon>Agaricomycetes</taxon>
        <taxon>Agaricomycetidae</taxon>
        <taxon>Agaricales</taxon>
        <taxon>Pleurotineae</taxon>
        <taxon>Pterulaceae</taxon>
        <taxon>Pterulicium</taxon>
    </lineage>
</organism>
<reference evidence="2 3" key="1">
    <citation type="journal article" date="2019" name="Nat. Ecol. Evol.">
        <title>Megaphylogeny resolves global patterns of mushroom evolution.</title>
        <authorList>
            <person name="Varga T."/>
            <person name="Krizsan K."/>
            <person name="Foldi C."/>
            <person name="Dima B."/>
            <person name="Sanchez-Garcia M."/>
            <person name="Sanchez-Ramirez S."/>
            <person name="Szollosi G.J."/>
            <person name="Szarkandi J.G."/>
            <person name="Papp V."/>
            <person name="Albert L."/>
            <person name="Andreopoulos W."/>
            <person name="Angelini C."/>
            <person name="Antonin V."/>
            <person name="Barry K.W."/>
            <person name="Bougher N.L."/>
            <person name="Buchanan P."/>
            <person name="Buyck B."/>
            <person name="Bense V."/>
            <person name="Catcheside P."/>
            <person name="Chovatia M."/>
            <person name="Cooper J."/>
            <person name="Damon W."/>
            <person name="Desjardin D."/>
            <person name="Finy P."/>
            <person name="Geml J."/>
            <person name="Haridas S."/>
            <person name="Hughes K."/>
            <person name="Justo A."/>
            <person name="Karasinski D."/>
            <person name="Kautmanova I."/>
            <person name="Kiss B."/>
            <person name="Kocsube S."/>
            <person name="Kotiranta H."/>
            <person name="LaButti K.M."/>
            <person name="Lechner B.E."/>
            <person name="Liimatainen K."/>
            <person name="Lipzen A."/>
            <person name="Lukacs Z."/>
            <person name="Mihaltcheva S."/>
            <person name="Morgado L.N."/>
            <person name="Niskanen T."/>
            <person name="Noordeloos M.E."/>
            <person name="Ohm R.A."/>
            <person name="Ortiz-Santana B."/>
            <person name="Ovrebo C."/>
            <person name="Racz N."/>
            <person name="Riley R."/>
            <person name="Savchenko A."/>
            <person name="Shiryaev A."/>
            <person name="Soop K."/>
            <person name="Spirin V."/>
            <person name="Szebenyi C."/>
            <person name="Tomsovsky M."/>
            <person name="Tulloss R.E."/>
            <person name="Uehling J."/>
            <person name="Grigoriev I.V."/>
            <person name="Vagvolgyi C."/>
            <person name="Papp T."/>
            <person name="Martin F.M."/>
            <person name="Miettinen O."/>
            <person name="Hibbett D.S."/>
            <person name="Nagy L.G."/>
        </authorList>
    </citation>
    <scope>NUCLEOTIDE SEQUENCE [LARGE SCALE GENOMIC DNA]</scope>
    <source>
        <strain evidence="2 3">CBS 309.79</strain>
    </source>
</reference>
<dbReference type="AlphaFoldDB" id="A0A5C3R105"/>
<evidence type="ECO:0000313" key="3">
    <source>
        <dbReference type="Proteomes" id="UP000305067"/>
    </source>
</evidence>